<evidence type="ECO:0000256" key="3">
    <source>
        <dbReference type="ARBA" id="ARBA00022676"/>
    </source>
</evidence>
<evidence type="ECO:0000256" key="1">
    <source>
        <dbReference type="ARBA" id="ARBA00004167"/>
    </source>
</evidence>
<reference evidence="9 10" key="1">
    <citation type="journal article" date="2017" name="Curr. Biol.">
        <title>Genome architecture and evolution of a unichromosomal asexual nematode.</title>
        <authorList>
            <person name="Fradin H."/>
            <person name="Zegar C."/>
            <person name="Gutwein M."/>
            <person name="Lucas J."/>
            <person name="Kovtun M."/>
            <person name="Corcoran D."/>
            <person name="Baugh L.R."/>
            <person name="Kiontke K."/>
            <person name="Gunsalus K."/>
            <person name="Fitch D.H."/>
            <person name="Piano F."/>
        </authorList>
    </citation>
    <scope>NUCLEOTIDE SEQUENCE [LARGE SCALE GENOMIC DNA]</scope>
    <source>
        <strain evidence="9">PF1309</strain>
    </source>
</reference>
<keyword evidence="6" id="KW-1133">Transmembrane helix</keyword>
<name>A0A2A2KDJ7_9BILA</name>
<dbReference type="InterPro" id="IPR052012">
    <property type="entry name" value="GTase_92"/>
</dbReference>
<evidence type="ECO:0000313" key="10">
    <source>
        <dbReference type="Proteomes" id="UP000218231"/>
    </source>
</evidence>
<evidence type="ECO:0000256" key="2">
    <source>
        <dbReference type="ARBA" id="ARBA00007647"/>
    </source>
</evidence>
<comment type="caution">
    <text evidence="9">The sequence shown here is derived from an EMBL/GenBank/DDBJ whole genome shotgun (WGS) entry which is preliminary data.</text>
</comment>
<keyword evidence="3 8" id="KW-0328">Glycosyltransferase</keyword>
<organism evidence="9 10">
    <name type="scientific">Diploscapter pachys</name>
    <dbReference type="NCBI Taxonomy" id="2018661"/>
    <lineage>
        <taxon>Eukaryota</taxon>
        <taxon>Metazoa</taxon>
        <taxon>Ecdysozoa</taxon>
        <taxon>Nematoda</taxon>
        <taxon>Chromadorea</taxon>
        <taxon>Rhabditida</taxon>
        <taxon>Rhabditina</taxon>
        <taxon>Rhabditomorpha</taxon>
        <taxon>Rhabditoidea</taxon>
        <taxon>Rhabditidae</taxon>
        <taxon>Diploscapter</taxon>
    </lineage>
</organism>
<dbReference type="AlphaFoldDB" id="A0A2A2KDJ7"/>
<dbReference type="OrthoDB" id="5809216at2759"/>
<evidence type="ECO:0000256" key="7">
    <source>
        <dbReference type="ARBA" id="ARBA00023136"/>
    </source>
</evidence>
<dbReference type="EC" id="2.4.1.-" evidence="8"/>
<keyword evidence="5" id="KW-0812">Transmembrane</keyword>
<accession>A0A2A2KDJ7</accession>
<dbReference type="GO" id="GO:0016757">
    <property type="term" value="F:glycosyltransferase activity"/>
    <property type="evidence" value="ECO:0007669"/>
    <property type="project" value="UniProtKB-UniRule"/>
</dbReference>
<comment type="subcellular location">
    <subcellularLocation>
        <location evidence="1">Membrane</location>
        <topology evidence="1">Single-pass membrane protein</topology>
    </subcellularLocation>
</comment>
<keyword evidence="7" id="KW-0472">Membrane</keyword>
<evidence type="ECO:0000256" key="6">
    <source>
        <dbReference type="ARBA" id="ARBA00022989"/>
    </source>
</evidence>
<dbReference type="GO" id="GO:0016020">
    <property type="term" value="C:membrane"/>
    <property type="evidence" value="ECO:0007669"/>
    <property type="project" value="UniProtKB-SubCell"/>
</dbReference>
<dbReference type="PANTHER" id="PTHR21645">
    <property type="entry name" value="GLYCOSYLTRANSFERASE FAMILY 92 PROTEIN"/>
    <property type="match status" value="1"/>
</dbReference>
<proteinExistence type="inferred from homology"/>
<evidence type="ECO:0000256" key="4">
    <source>
        <dbReference type="ARBA" id="ARBA00022679"/>
    </source>
</evidence>
<dbReference type="EMBL" id="LIAE01008889">
    <property type="protein sequence ID" value="PAV71928.1"/>
    <property type="molecule type" value="Genomic_DNA"/>
</dbReference>
<evidence type="ECO:0000256" key="8">
    <source>
        <dbReference type="RuleBase" id="RU366017"/>
    </source>
</evidence>
<evidence type="ECO:0000313" key="9">
    <source>
        <dbReference type="EMBL" id="PAV71928.1"/>
    </source>
</evidence>
<sequence length="347" mass="40321">MWKRQLLSVGWNDTTNSLQYLKLERITPHIKCFQIAQLAIGNLLPNMTKLAISLGDKLAEKLKQFFRFGSFMHLYIRSSIKPIYDLAEIYEKEETVDFISFMDLDDILIPRRGSSYIDEFSAIFAASSDLAFITYDKQNIQALSDKNPKLFSLQQIYSTLKFTKFNETGKIVARPELINATWIHWPHMPANSISIPWEDNAIVHMSNIKVISEKFTIMPDQDVIAPKYVFSKGKLTVLSKLDIAEMDKDMKRILSKKKAQKILIEIPQTTLYYDIISQCFQRTFYSFHYSNRIAEMKCPNPDRCQLPNNVKRPCSHATADYHSVLGKDINVHFGVNLRFEHHDRCLY</sequence>
<gene>
    <name evidence="9" type="ORF">WR25_21504</name>
</gene>
<keyword evidence="4 8" id="KW-0808">Transferase</keyword>
<dbReference type="Pfam" id="PF01697">
    <property type="entry name" value="Glyco_transf_92"/>
    <property type="match status" value="1"/>
</dbReference>
<dbReference type="InterPro" id="IPR008166">
    <property type="entry name" value="Glyco_transf_92"/>
</dbReference>
<keyword evidence="10" id="KW-1185">Reference proteome</keyword>
<evidence type="ECO:0000256" key="5">
    <source>
        <dbReference type="ARBA" id="ARBA00022692"/>
    </source>
</evidence>
<protein>
    <recommendedName>
        <fullName evidence="8">Glycosyltransferase family 92 protein</fullName>
        <ecNumber evidence="8">2.4.1.-</ecNumber>
    </recommendedName>
</protein>
<dbReference type="Proteomes" id="UP000218231">
    <property type="component" value="Unassembled WGS sequence"/>
</dbReference>
<dbReference type="PANTHER" id="PTHR21645:SF8">
    <property type="entry name" value="GLYCOSYLTRANSFERASE FAMILY 92 PROTEIN F13G3.3"/>
    <property type="match status" value="1"/>
</dbReference>
<comment type="similarity">
    <text evidence="2 8">Belongs to the glycosyltransferase 92 family.</text>
</comment>